<keyword evidence="3" id="KW-0963">Cytoplasm</keyword>
<evidence type="ECO:0000256" key="5">
    <source>
        <dbReference type="ARBA" id="ARBA00022679"/>
    </source>
</evidence>
<evidence type="ECO:0000256" key="7">
    <source>
        <dbReference type="ARBA" id="ARBA00022777"/>
    </source>
</evidence>
<evidence type="ECO:0000256" key="2">
    <source>
        <dbReference type="ARBA" id="ARBA00022448"/>
    </source>
</evidence>
<keyword evidence="4" id="KW-0762">Sugar transport</keyword>
<organism evidence="9 10">
    <name type="scientific">Dyadobacter helix</name>
    <dbReference type="NCBI Taxonomy" id="2822344"/>
    <lineage>
        <taxon>Bacteria</taxon>
        <taxon>Pseudomonadati</taxon>
        <taxon>Bacteroidota</taxon>
        <taxon>Cytophagia</taxon>
        <taxon>Cytophagales</taxon>
        <taxon>Spirosomataceae</taxon>
        <taxon>Dyadobacter</taxon>
    </lineage>
</organism>
<keyword evidence="6" id="KW-0598">Phosphotransferase system</keyword>
<comment type="caution">
    <text evidence="9">The sequence shown here is derived from an EMBL/GenBank/DDBJ whole genome shotgun (WGS) entry which is preliminary data.</text>
</comment>
<dbReference type="PROSITE" id="PS51096">
    <property type="entry name" value="PTS_EIIA_TYPE_4"/>
    <property type="match status" value="1"/>
</dbReference>
<feature type="domain" description="PTS EIIA type-4" evidence="8">
    <location>
        <begin position="1"/>
        <end position="122"/>
    </location>
</feature>
<dbReference type="GO" id="GO:0009401">
    <property type="term" value="P:phosphoenolpyruvate-dependent sugar phosphotransferase system"/>
    <property type="evidence" value="ECO:0007669"/>
    <property type="project" value="UniProtKB-KW"/>
</dbReference>
<dbReference type="InterPro" id="IPR004701">
    <property type="entry name" value="PTS_EIIA_man-typ"/>
</dbReference>
<dbReference type="PANTHER" id="PTHR33799">
    <property type="entry name" value="PTS PERMEASE-RELATED-RELATED"/>
    <property type="match status" value="1"/>
</dbReference>
<dbReference type="EC" id="2.7.1.191" evidence="9"/>
<name>A0A916JC56_9BACT</name>
<dbReference type="Pfam" id="PF03610">
    <property type="entry name" value="EIIA-man"/>
    <property type="match status" value="1"/>
</dbReference>
<dbReference type="EMBL" id="CAJRAF010000002">
    <property type="protein sequence ID" value="CAG5000396.1"/>
    <property type="molecule type" value="Genomic_DNA"/>
</dbReference>
<evidence type="ECO:0000256" key="3">
    <source>
        <dbReference type="ARBA" id="ARBA00022490"/>
    </source>
</evidence>
<keyword evidence="7" id="KW-0418">Kinase</keyword>
<proteinExistence type="predicted"/>
<keyword evidence="10" id="KW-1185">Reference proteome</keyword>
<evidence type="ECO:0000259" key="8">
    <source>
        <dbReference type="PROSITE" id="PS51096"/>
    </source>
</evidence>
<dbReference type="CDD" id="cd00006">
    <property type="entry name" value="PTS_IIA_man"/>
    <property type="match status" value="1"/>
</dbReference>
<evidence type="ECO:0000313" key="9">
    <source>
        <dbReference type="EMBL" id="CAG5000396.1"/>
    </source>
</evidence>
<gene>
    <name evidence="9" type="primary">manX</name>
    <name evidence="9" type="ORF">DYBT9275_02455</name>
</gene>
<evidence type="ECO:0000256" key="6">
    <source>
        <dbReference type="ARBA" id="ARBA00022683"/>
    </source>
</evidence>
<dbReference type="InterPro" id="IPR051471">
    <property type="entry name" value="Bacterial_PTS_sugar_comp"/>
</dbReference>
<dbReference type="Proteomes" id="UP000680038">
    <property type="component" value="Unassembled WGS sequence"/>
</dbReference>
<keyword evidence="5 9" id="KW-0808">Transferase</keyword>
<dbReference type="Gene3D" id="3.40.50.510">
    <property type="entry name" value="Phosphotransferase system, mannose-type IIA component"/>
    <property type="match status" value="1"/>
</dbReference>
<dbReference type="InterPro" id="IPR036662">
    <property type="entry name" value="PTS_EIIA_man-typ_sf"/>
</dbReference>
<evidence type="ECO:0000256" key="1">
    <source>
        <dbReference type="ARBA" id="ARBA00004496"/>
    </source>
</evidence>
<accession>A0A916JC56</accession>
<evidence type="ECO:0000313" key="10">
    <source>
        <dbReference type="Proteomes" id="UP000680038"/>
    </source>
</evidence>
<dbReference type="InterPro" id="IPR033887">
    <property type="entry name" value="PTS_IIA_man"/>
</dbReference>
<protein>
    <submittedName>
        <fullName evidence="9">PTS system mannose-specific EIIAB component</fullName>
        <ecNumber evidence="9">2.7.1.191</ecNumber>
    </submittedName>
</protein>
<keyword evidence="2" id="KW-0813">Transport</keyword>
<comment type="subcellular location">
    <subcellularLocation>
        <location evidence="1">Cytoplasm</location>
    </subcellularLocation>
</comment>
<dbReference type="GO" id="GO:0016020">
    <property type="term" value="C:membrane"/>
    <property type="evidence" value="ECO:0007669"/>
    <property type="project" value="InterPro"/>
</dbReference>
<dbReference type="AlphaFoldDB" id="A0A916JC56"/>
<dbReference type="GO" id="GO:0005737">
    <property type="term" value="C:cytoplasm"/>
    <property type="evidence" value="ECO:0007669"/>
    <property type="project" value="UniProtKB-SubCell"/>
</dbReference>
<dbReference type="SUPFAM" id="SSF53062">
    <property type="entry name" value="PTS system fructose IIA component-like"/>
    <property type="match status" value="1"/>
</dbReference>
<dbReference type="RefSeq" id="WP_215239090.1">
    <property type="nucleotide sequence ID" value="NZ_CAJRAF010000002.1"/>
</dbReference>
<reference evidence="9" key="1">
    <citation type="submission" date="2021-04" db="EMBL/GenBank/DDBJ databases">
        <authorList>
            <person name="Rodrigo-Torres L."/>
            <person name="Arahal R. D."/>
            <person name="Lucena T."/>
        </authorList>
    </citation>
    <scope>NUCLEOTIDE SEQUENCE</scope>
    <source>
        <strain evidence="9">CECT 9275</strain>
    </source>
</reference>
<dbReference type="GO" id="GO:0016301">
    <property type="term" value="F:kinase activity"/>
    <property type="evidence" value="ECO:0007669"/>
    <property type="project" value="UniProtKB-KW"/>
</dbReference>
<dbReference type="PANTHER" id="PTHR33799:SF1">
    <property type="entry name" value="PTS SYSTEM MANNOSE-SPECIFIC EIIAB COMPONENT-RELATED"/>
    <property type="match status" value="1"/>
</dbReference>
<evidence type="ECO:0000256" key="4">
    <source>
        <dbReference type="ARBA" id="ARBA00022597"/>
    </source>
</evidence>
<sequence>MRKFLIATHGTFAKGVQSSLDIIVGPMENVFLIQAYVEENKGIEDELARVMEKVSEEDELVVFTDLMGGSVTNQILRFALRENVHVVSGFNLPLLVDVMLSDEELAVTEVLTNAIQMAKEQIVYVNNLLTPNAESDFDD</sequence>